<feature type="binding site" evidence="2">
    <location>
        <position position="744"/>
    </location>
    <ligand>
        <name>Zn(2+)</name>
        <dbReference type="ChEBI" id="CHEBI:29105"/>
        <note>catalytic</note>
    </ligand>
</feature>
<dbReference type="InterPro" id="IPR001762">
    <property type="entry name" value="Disintegrin_dom"/>
</dbReference>
<dbReference type="SUPFAM" id="SSF55486">
    <property type="entry name" value="Metalloproteases ('zincins'), catalytic domain"/>
    <property type="match status" value="3"/>
</dbReference>
<feature type="active site" evidence="2">
    <location>
        <position position="231"/>
    </location>
</feature>
<feature type="binding site" evidence="2">
    <location>
        <position position="240"/>
    </location>
    <ligand>
        <name>Zn(2+)</name>
        <dbReference type="ChEBI" id="CHEBI:29105"/>
        <note>catalytic</note>
    </ligand>
</feature>
<keyword evidence="4" id="KW-0732">Signal</keyword>
<dbReference type="GO" id="GO:0005886">
    <property type="term" value="C:plasma membrane"/>
    <property type="evidence" value="ECO:0007669"/>
    <property type="project" value="TreeGrafter"/>
</dbReference>
<feature type="signal peptide" evidence="4">
    <location>
        <begin position="1"/>
        <end position="24"/>
    </location>
</feature>
<dbReference type="PROSITE" id="PS50214">
    <property type="entry name" value="DISINTEGRIN_2"/>
    <property type="match status" value="3"/>
</dbReference>
<keyword evidence="2" id="KW-0862">Zinc</keyword>
<keyword evidence="2" id="KW-0479">Metal-binding</keyword>
<proteinExistence type="predicted"/>
<evidence type="ECO:0000313" key="8">
    <source>
        <dbReference type="WBParaSite" id="maker-uti_cns_0004184-snap-gene-0.9-mRNA-1"/>
    </source>
</evidence>
<dbReference type="Gene3D" id="3.40.390.10">
    <property type="entry name" value="Collagenase (Catalytic Domain)"/>
    <property type="match status" value="3"/>
</dbReference>
<dbReference type="GO" id="GO:0008584">
    <property type="term" value="P:male gonad development"/>
    <property type="evidence" value="ECO:0007669"/>
    <property type="project" value="TreeGrafter"/>
</dbReference>
<dbReference type="WBParaSite" id="maker-uti_cns_0004184-snap-gene-0.9-mRNA-1">
    <property type="protein sequence ID" value="maker-uti_cns_0004184-snap-gene-0.9-mRNA-1"/>
    <property type="gene ID" value="maker-uti_cns_0004184-snap-gene-0.9"/>
</dbReference>
<feature type="disulfide bond" evidence="2">
    <location>
        <begin position="247"/>
        <end position="252"/>
    </location>
</feature>
<dbReference type="InterPro" id="IPR001590">
    <property type="entry name" value="Peptidase_M12B"/>
</dbReference>
<reference evidence="8" key="1">
    <citation type="submission" date="2016-11" db="UniProtKB">
        <authorList>
            <consortium name="WormBaseParasite"/>
        </authorList>
    </citation>
    <scope>IDENTIFICATION</scope>
</reference>
<dbReference type="GO" id="GO:0046872">
    <property type="term" value="F:metal ion binding"/>
    <property type="evidence" value="ECO:0007669"/>
    <property type="project" value="UniProtKB-KW"/>
</dbReference>
<dbReference type="SUPFAM" id="SSF57552">
    <property type="entry name" value="Blood coagulation inhibitor (disintegrin)"/>
    <property type="match status" value="3"/>
</dbReference>
<organism evidence="7 8">
    <name type="scientific">Macrostomum lignano</name>
    <dbReference type="NCBI Taxonomy" id="282301"/>
    <lineage>
        <taxon>Eukaryota</taxon>
        <taxon>Metazoa</taxon>
        <taxon>Spiralia</taxon>
        <taxon>Lophotrochozoa</taxon>
        <taxon>Platyhelminthes</taxon>
        <taxon>Rhabditophora</taxon>
        <taxon>Macrostomorpha</taxon>
        <taxon>Macrostomida</taxon>
        <taxon>Macrostomidae</taxon>
        <taxon>Macrostomum</taxon>
    </lineage>
</organism>
<feature type="active site" evidence="2">
    <location>
        <position position="735"/>
    </location>
</feature>
<dbReference type="PANTHER" id="PTHR11905">
    <property type="entry name" value="ADAM A DISINTEGRIN AND METALLOPROTEASE DOMAIN"/>
    <property type="match status" value="1"/>
</dbReference>
<evidence type="ECO:0000256" key="4">
    <source>
        <dbReference type="SAM" id="SignalP"/>
    </source>
</evidence>
<dbReference type="GO" id="GO:0006508">
    <property type="term" value="P:proteolysis"/>
    <property type="evidence" value="ECO:0007669"/>
    <property type="project" value="InterPro"/>
</dbReference>
<feature type="domain" description="Disintegrin" evidence="5">
    <location>
        <begin position="315"/>
        <end position="405"/>
    </location>
</feature>
<protein>
    <submittedName>
        <fullName evidence="8">Peptidase M12B domain-containing protein</fullName>
    </submittedName>
</protein>
<feature type="binding site" evidence="2">
    <location>
        <position position="734"/>
    </location>
    <ligand>
        <name>Zn(2+)</name>
        <dbReference type="ChEBI" id="CHEBI:29105"/>
        <note>catalytic</note>
    </ligand>
</feature>
<dbReference type="PROSITE" id="PS50215">
    <property type="entry name" value="ADAM_MEPRO"/>
    <property type="match status" value="3"/>
</dbReference>
<accession>A0A1I8H487</accession>
<feature type="chain" id="PRO_5009319885" evidence="4">
    <location>
        <begin position="25"/>
        <end position="1475"/>
    </location>
</feature>
<name>A0A1I8H487_9PLAT</name>
<dbReference type="Pfam" id="PF00200">
    <property type="entry name" value="Disintegrin"/>
    <property type="match status" value="3"/>
</dbReference>
<dbReference type="Proteomes" id="UP000095280">
    <property type="component" value="Unplaced"/>
</dbReference>
<evidence type="ECO:0000259" key="6">
    <source>
        <dbReference type="PROSITE" id="PS50215"/>
    </source>
</evidence>
<feature type="active site" evidence="2">
    <location>
        <position position="1229"/>
    </location>
</feature>
<feature type="disulfide bond" evidence="2">
    <location>
        <begin position="753"/>
        <end position="758"/>
    </location>
</feature>
<evidence type="ECO:0000256" key="1">
    <source>
        <dbReference type="ARBA" id="ARBA00023157"/>
    </source>
</evidence>
<dbReference type="InterPro" id="IPR036436">
    <property type="entry name" value="Disintegrin_dom_sf"/>
</dbReference>
<dbReference type="SMART" id="SM00050">
    <property type="entry name" value="DISIN"/>
    <property type="match status" value="3"/>
</dbReference>
<dbReference type="InterPro" id="IPR024079">
    <property type="entry name" value="MetalloPept_cat_dom_sf"/>
</dbReference>
<feature type="domain" description="Peptidase M12B" evidence="6">
    <location>
        <begin position="85"/>
        <end position="281"/>
    </location>
</feature>
<dbReference type="GO" id="GO:0007339">
    <property type="term" value="P:binding of sperm to zona pellucida"/>
    <property type="evidence" value="ECO:0007669"/>
    <property type="project" value="TreeGrafter"/>
</dbReference>
<dbReference type="GO" id="GO:0007155">
    <property type="term" value="P:cell adhesion"/>
    <property type="evidence" value="ECO:0007669"/>
    <property type="project" value="TreeGrafter"/>
</dbReference>
<feature type="binding site" evidence="2">
    <location>
        <position position="230"/>
    </location>
    <ligand>
        <name>Zn(2+)</name>
        <dbReference type="ChEBI" id="CHEBI:29105"/>
        <note>catalytic</note>
    </ligand>
</feature>
<sequence>MRWTLAFYCASVVTLITLLTIASGQEEDTYLPEPLKSSEMFQPLRRVRRATMREFKKPLKDRFQLLHVSVGLSQQFRFLTKNGPYIIQLHLYLDKGLDGHFSRNSDGAIKVAKEVVNFANTLLKPFNAYITVTSLHSPSKFTGYSPSVPDKDILEFLRSEYALNYWQYMFEDNIDCIFTFLGRDNMNYTMSDSTGELCKDLYGRPECIGFVTLELSKSNYIKTAGLALAHELSHRIGASHDSKYCQCHFPRCLMNEYVVTEGKAEPIGWSTCSINSMADSLDALALGKACLSAKWNWKPHNDGRSIMMQYSKDWGPTCGNGIVEPNEECDCGGPLACQNNRCCQADTCKLVAGAACGFGDCCNMTSCTPLASGVLCRLAVDHRCDYPEFCDGVKATCPPDLSVMSDWPCDGKKTQRCRLRACLPPRWGAKFSGPRCELGKTVPTTAGDCKPMHEPGPAEQLEEWVDPLPKDDIVFAFEHNEDSKENNSTLDTDSKLNSTVNHRPVLETQDRGFRHVGSELWLAVASTVVLVSVLLPKPATETPAEMLLSRVRRYDPRMRNHKVDLKYRFQFTRVNVSINQQSRFLTKFGPYIIRLHLYLEKDLESLMKSTKNLIATAKKVVNFANSLLRPFNFYIMVASTHIPSKHVGSSLEPRSNDILYFLNDYNYQYYSYMFEEVINCVFIFLGRDHMNYSISDSSGHPCKKDYGKPKCKGFVMLETNKPNYIVTAGVALAHEISHRVGCGHDNADDKCRCEFSRCLMDQYVGMDDEKSPIGWSTCSIDKLAESLDALALREGLPVRQLELWSSRGITVEYSKDWGPTCGNGIVEPGEECDCGGPLACRKDRCCQADACKLVKGAACATGDCCNTTSCDFPEFCDGKSSVCPPDVSVLPDWLCDKATGGLCRLGYCLPPRRVAKYSGPKCHGGWMVPASDGGCKKRHNPGPAEQIEEWTDSLNETVSDSAAKASQKPIVKETDQAAQHLRSGPLVVAASVALGILPYLASIFAALLPEASVCLGESVEHNDDASPDPAGTEAASASEQLSRTRRYATPRSRKINQAGRLQFTRANISLSQQFRFLTKFGPYIVKLHLYLDREFEKRTNRNQAEMSNIAKQVVNYANTLLRPLNTYLMVTSLHLPWNLLARDYDIPSRNELKFIRDTYTYNNYGVIVEQIVNCIFVFTARSIDNSTASDSEGNVCKHQLGRPTCLGYVTLDTKRPNYIKLSGFALAHELVHRLGGNHDSVDKCQCKFSQCLMDDSVGRSNDGSKYVGWTNCGINKVADALDSLALDAACLKDRCCQADVCKLVKGAACATGDCCNTTSCSPLAAGTLCRLAEDPRCNFPEFCDGKSPICPQDVSVQSNWPCDRPTGSRCRMGHCVMLPNYFAQYSGMKCVNSDMVPTTAGECKRRHRPGPAEKIEDWVDDGSGDQPIDESNGNMASFHRPLAEEVNQAARQSIGGLLLSAASLATTAAVFYWRR</sequence>
<feature type="binding site" evidence="2">
    <location>
        <position position="1232"/>
    </location>
    <ligand>
        <name>Zn(2+)</name>
        <dbReference type="ChEBI" id="CHEBI:29105"/>
        <note>catalytic</note>
    </ligand>
</feature>
<keyword evidence="1 2" id="KW-1015">Disulfide bond</keyword>
<feature type="region of interest" description="Disordered" evidence="3">
    <location>
        <begin position="1019"/>
        <end position="1050"/>
    </location>
</feature>
<evidence type="ECO:0000313" key="7">
    <source>
        <dbReference type="Proteomes" id="UP000095280"/>
    </source>
</evidence>
<dbReference type="Pfam" id="PF01421">
    <property type="entry name" value="Reprolysin"/>
    <property type="match status" value="3"/>
</dbReference>
<dbReference type="FunFam" id="4.10.70.10:FF:000003">
    <property type="entry name" value="Disintegrin and metalloproteinase domain-containing protein 17"/>
    <property type="match status" value="1"/>
</dbReference>
<feature type="domain" description="Peptidase M12B" evidence="6">
    <location>
        <begin position="1083"/>
        <end position="1283"/>
    </location>
</feature>
<feature type="binding site" evidence="2">
    <location>
        <position position="234"/>
    </location>
    <ligand>
        <name>Zn(2+)</name>
        <dbReference type="ChEBI" id="CHEBI:29105"/>
        <note>catalytic</note>
    </ligand>
</feature>
<dbReference type="GO" id="GO:0004222">
    <property type="term" value="F:metalloendopeptidase activity"/>
    <property type="evidence" value="ECO:0007669"/>
    <property type="project" value="InterPro"/>
</dbReference>
<feature type="disulfide bond" evidence="2">
    <location>
        <begin position="1246"/>
        <end position="1251"/>
    </location>
</feature>
<evidence type="ECO:0000256" key="3">
    <source>
        <dbReference type="SAM" id="MobiDB-lite"/>
    </source>
</evidence>
<feature type="domain" description="Peptidase M12B" evidence="6">
    <location>
        <begin position="591"/>
        <end position="787"/>
    </location>
</feature>
<feature type="binding site" evidence="2">
    <location>
        <position position="738"/>
    </location>
    <ligand>
        <name>Zn(2+)</name>
        <dbReference type="ChEBI" id="CHEBI:29105"/>
        <note>catalytic</note>
    </ligand>
</feature>
<dbReference type="Gene3D" id="4.10.70.10">
    <property type="entry name" value="Disintegrin domain"/>
    <property type="match status" value="3"/>
</dbReference>
<evidence type="ECO:0000259" key="5">
    <source>
        <dbReference type="PROSITE" id="PS50214"/>
    </source>
</evidence>
<feature type="domain" description="Disintegrin" evidence="5">
    <location>
        <begin position="1271"/>
        <end position="1358"/>
    </location>
</feature>
<feature type="binding site" evidence="2">
    <location>
        <position position="1238"/>
    </location>
    <ligand>
        <name>Zn(2+)</name>
        <dbReference type="ChEBI" id="CHEBI:29105"/>
        <note>catalytic</note>
    </ligand>
</feature>
<keyword evidence="7" id="KW-1185">Reference proteome</keyword>
<comment type="caution">
    <text evidence="2">Lacks conserved residue(s) required for the propagation of feature annotation.</text>
</comment>
<dbReference type="PANTHER" id="PTHR11905:SF158">
    <property type="entry name" value="DISINTEGRIN AND METALLOPROTEINASE DOMAIN-CONTAINING PROTEIN 18"/>
    <property type="match status" value="1"/>
</dbReference>
<evidence type="ECO:0000256" key="2">
    <source>
        <dbReference type="PROSITE-ProRule" id="PRU00276"/>
    </source>
</evidence>
<feature type="domain" description="Disintegrin" evidence="5">
    <location>
        <begin position="818"/>
        <end position="892"/>
    </location>
</feature>
<feature type="binding site" evidence="2">
    <location>
        <position position="1228"/>
    </location>
    <ligand>
        <name>Zn(2+)</name>
        <dbReference type="ChEBI" id="CHEBI:29105"/>
        <note>catalytic</note>
    </ligand>
</feature>